<evidence type="ECO:0000313" key="1">
    <source>
        <dbReference type="EMBL" id="MBR0577343.1"/>
    </source>
</evidence>
<accession>A0A941CTB1</accession>
<dbReference type="Proteomes" id="UP000675379">
    <property type="component" value="Unassembled WGS sequence"/>
</dbReference>
<dbReference type="EMBL" id="JAGSCS010000028">
    <property type="protein sequence ID" value="MBR0577343.1"/>
    <property type="molecule type" value="Genomic_DNA"/>
</dbReference>
<feature type="non-terminal residue" evidence="1">
    <location>
        <position position="1"/>
    </location>
</feature>
<keyword evidence="2" id="KW-1185">Reference proteome</keyword>
<comment type="caution">
    <text evidence="1">The sequence shown here is derived from an EMBL/GenBank/DDBJ whole genome shotgun (WGS) entry which is preliminary data.</text>
</comment>
<sequence>LQTYLIIPYTTVYNKRNNKKTPDFLWDIRGFVADVLKKLSKSGLYHADCSPMVKYITKDSKSLVRSHLNLTPAAAKKASDCIFLPPFLSPGYSHEFLNRTP</sequence>
<dbReference type="RefSeq" id="WP_211802742.1">
    <property type="nucleotide sequence ID" value="NZ_JAGSCS010000028.1"/>
</dbReference>
<evidence type="ECO:0000313" key="2">
    <source>
        <dbReference type="Proteomes" id="UP000675379"/>
    </source>
</evidence>
<name>A0A941CTB1_9CLOT</name>
<dbReference type="AlphaFoldDB" id="A0A941CTB1"/>
<gene>
    <name evidence="1" type="ORF">KCG48_13585</name>
</gene>
<proteinExistence type="predicted"/>
<reference evidence="1" key="1">
    <citation type="submission" date="2021-04" db="EMBL/GenBank/DDBJ databases">
        <title>Proteiniclasticum sedimins sp. nov., an obligate anaerobic bacterium isolated from anaerobic sludge.</title>
        <authorList>
            <person name="Liu J."/>
        </authorList>
    </citation>
    <scope>NUCLEOTIDE SEQUENCE</scope>
    <source>
        <strain evidence="1">BAD-10</strain>
    </source>
</reference>
<organism evidence="1 2">
    <name type="scientific">Proteiniclasticum sediminis</name>
    <dbReference type="NCBI Taxonomy" id="2804028"/>
    <lineage>
        <taxon>Bacteria</taxon>
        <taxon>Bacillati</taxon>
        <taxon>Bacillota</taxon>
        <taxon>Clostridia</taxon>
        <taxon>Eubacteriales</taxon>
        <taxon>Clostridiaceae</taxon>
        <taxon>Proteiniclasticum</taxon>
    </lineage>
</organism>
<protein>
    <submittedName>
        <fullName evidence="1">Uncharacterized protein</fullName>
    </submittedName>
</protein>